<dbReference type="HOGENOM" id="CLU_616306_0_0_10"/>
<keyword evidence="2" id="KW-1185">Reference proteome</keyword>
<dbReference type="SUPFAM" id="SSF53756">
    <property type="entry name" value="UDP-Glycosyltransferase/glycogen phosphorylase"/>
    <property type="match status" value="1"/>
</dbReference>
<dbReference type="KEGG" id="bhl:Bache_2155"/>
<name>E6SS56_BACT6</name>
<dbReference type="EMBL" id="CP002352">
    <property type="protein sequence ID" value="ADV44124.1"/>
    <property type="molecule type" value="Genomic_DNA"/>
</dbReference>
<reference evidence="1 2" key="2">
    <citation type="journal article" date="2011" name="Stand. Genomic Sci.">
        <title>Complete genome sequence of Bacteroides helcogenes type strain (P 36-108).</title>
        <authorList>
            <person name="Pati A."/>
            <person name="Gronow S."/>
            <person name="Zeytun A."/>
            <person name="Lapidus A."/>
            <person name="Nolan M."/>
            <person name="Hammon N."/>
            <person name="Deshpande S."/>
            <person name="Cheng J.F."/>
            <person name="Tapia R."/>
            <person name="Han C."/>
            <person name="Goodwin L."/>
            <person name="Pitluck S."/>
            <person name="Liolios K."/>
            <person name="Pagani I."/>
            <person name="Ivanova N."/>
            <person name="Mavromatis K."/>
            <person name="Chen A."/>
            <person name="Palaniappan K."/>
            <person name="Land M."/>
            <person name="Hauser L."/>
            <person name="Chang Y.J."/>
            <person name="Jeffries C.D."/>
            <person name="Detter J.C."/>
            <person name="Brambilla E."/>
            <person name="Rohde M."/>
            <person name="Goker M."/>
            <person name="Woyke T."/>
            <person name="Bristow J."/>
            <person name="Eisen J.A."/>
            <person name="Markowitz V."/>
            <person name="Hugenholtz P."/>
            <person name="Kyrpides N.C."/>
            <person name="Klenk H.P."/>
            <person name="Lucas S."/>
        </authorList>
    </citation>
    <scope>NUCLEOTIDE SEQUENCE [LARGE SCALE GENOMIC DNA]</scope>
    <source>
        <strain evidence="2">ATCC 35417 / DSM 20613 / JCM 6297 / CCUG 15421 / P 36-108</strain>
    </source>
</reference>
<gene>
    <name evidence="1" type="ordered locus">Bache_2155</name>
</gene>
<proteinExistence type="predicted"/>
<dbReference type="RefSeq" id="WP_013547715.1">
    <property type="nucleotide sequence ID" value="NC_014933.1"/>
</dbReference>
<organism evidence="1 2">
    <name type="scientific">Bacteroides helcogenes (strain ATCC 35417 / DSM 20613 / JCM 6297 / CCUG 15421 / P 36-108)</name>
    <dbReference type="NCBI Taxonomy" id="693979"/>
    <lineage>
        <taxon>Bacteria</taxon>
        <taxon>Pseudomonadati</taxon>
        <taxon>Bacteroidota</taxon>
        <taxon>Bacteroidia</taxon>
        <taxon>Bacteroidales</taxon>
        <taxon>Bacteroidaceae</taxon>
        <taxon>Bacteroides</taxon>
    </lineage>
</organism>
<dbReference type="STRING" id="693979.Bache_2155"/>
<dbReference type="eggNOG" id="COG1887">
    <property type="taxonomic scope" value="Bacteria"/>
</dbReference>
<reference key="1">
    <citation type="submission" date="2010-11" db="EMBL/GenBank/DDBJ databases">
        <title>The complete genome of Bacteroides helcogenes P 36-108.</title>
        <authorList>
            <consortium name="US DOE Joint Genome Institute (JGI-PGF)"/>
            <person name="Lucas S."/>
            <person name="Copeland A."/>
            <person name="Lapidus A."/>
            <person name="Bruce D."/>
            <person name="Goodwin L."/>
            <person name="Pitluck S."/>
            <person name="Kyrpides N."/>
            <person name="Mavromatis K."/>
            <person name="Ivanova N."/>
            <person name="Zeytun A."/>
            <person name="Brettin T."/>
            <person name="Detter J.C."/>
            <person name="Tapia R."/>
            <person name="Han C."/>
            <person name="Land M."/>
            <person name="Hauser L."/>
            <person name="Markowitz V."/>
            <person name="Cheng J.-F."/>
            <person name="Hugenholtz P."/>
            <person name="Woyke T."/>
            <person name="Wu D."/>
            <person name="Gronow S."/>
            <person name="Wellnitz S."/>
            <person name="Brambilla E."/>
            <person name="Klenk H.-P."/>
            <person name="Eisen J.A."/>
        </authorList>
    </citation>
    <scope>NUCLEOTIDE SEQUENCE</scope>
    <source>
        <strain>P 36-108</strain>
    </source>
</reference>
<evidence type="ECO:0000313" key="1">
    <source>
        <dbReference type="EMBL" id="ADV44124.1"/>
    </source>
</evidence>
<dbReference type="PATRIC" id="fig|693979.3.peg.2264"/>
<dbReference type="Proteomes" id="UP000008630">
    <property type="component" value="Chromosome"/>
</dbReference>
<accession>E6SS56</accession>
<protein>
    <recommendedName>
        <fullName evidence="3">Capsule polysaccharide biosynthesis protein</fullName>
    </recommendedName>
</protein>
<dbReference type="AlphaFoldDB" id="E6SS56"/>
<dbReference type="OrthoDB" id="1091582at2"/>
<evidence type="ECO:0000313" key="2">
    <source>
        <dbReference type="Proteomes" id="UP000008630"/>
    </source>
</evidence>
<evidence type="ECO:0008006" key="3">
    <source>
        <dbReference type="Google" id="ProtNLM"/>
    </source>
</evidence>
<sequence length="444" mass="52082">MNYLEDKKLLELRFSNGMMMLPFMRYKLLCSKNQENIISSVKVPVSKGTILLRLFSNLSQIGVKKKKLVFFSSTLFNIEVEGKKGTYYNSMDGYYYDLFPNDSLLIEDADDEFRWRTKDSYESMSFINNYLLFIAFTLSCLFNKIKPVKRIDFEYVVKNYPGLYTIEYLGRLDYFHRIYYFLIKWLLKKTKCKWIAVNCGSYGETYAPLIKAAHDLDIKVAEMQHGAISQSHLGYHADDFIAKDKEYATYLPDVLYSFGEYWSQYVNWKYEIIPVGNPHLNQYIKQYANEEVINDFLIISQPAIREYILPFIKDLASLYPEKKIVLRLHPRDVVEFYEKDVDKYPNLSLSFSEINLYKDLSRTHYVVGGYSTCLFEAMAFYKKIVIIDAPIVRKYFPTDIGVWVKSAAELSMVDLDNCNSVDSSSLWANGFEEKVKQTLKDYIK</sequence>